<dbReference type="AlphaFoldDB" id="A0A813IF49"/>
<evidence type="ECO:0000256" key="6">
    <source>
        <dbReference type="SAM" id="SignalP"/>
    </source>
</evidence>
<dbReference type="Gene3D" id="3.50.4.10">
    <property type="entry name" value="Hepatocyte Growth Factor"/>
    <property type="match status" value="1"/>
</dbReference>
<feature type="compositionally biased region" description="Low complexity" evidence="5">
    <location>
        <begin position="579"/>
        <end position="604"/>
    </location>
</feature>
<feature type="domain" description="Apple" evidence="7">
    <location>
        <begin position="92"/>
        <end position="155"/>
    </location>
</feature>
<dbReference type="Proteomes" id="UP000626109">
    <property type="component" value="Unassembled WGS sequence"/>
</dbReference>
<organism evidence="8 9">
    <name type="scientific">Polarella glacialis</name>
    <name type="common">Dinoflagellate</name>
    <dbReference type="NCBI Taxonomy" id="89957"/>
    <lineage>
        <taxon>Eukaryota</taxon>
        <taxon>Sar</taxon>
        <taxon>Alveolata</taxon>
        <taxon>Dinophyceae</taxon>
        <taxon>Suessiales</taxon>
        <taxon>Suessiaceae</taxon>
        <taxon>Polarella</taxon>
    </lineage>
</organism>
<accession>A0A813IF49</accession>
<proteinExistence type="predicted"/>
<dbReference type="Gene3D" id="3.60.21.10">
    <property type="match status" value="1"/>
</dbReference>
<evidence type="ECO:0000256" key="5">
    <source>
        <dbReference type="SAM" id="MobiDB-lite"/>
    </source>
</evidence>
<gene>
    <name evidence="8" type="ORF">PGLA2088_LOCUS7023</name>
</gene>
<evidence type="ECO:0000313" key="8">
    <source>
        <dbReference type="EMBL" id="CAE8648952.1"/>
    </source>
</evidence>
<sequence>MAIMSLPARAMALVCLLSVEQACSAGVSPSLSASTLDETDAKALSDDEACFNDDEEDCSVSMRQLRLQSKKDGQLGFDADGCFESNSYWLELSGTPTMEGTSKSIAATAAECQRHCSLAPGCGHFSFWHDGGCLLTSDSASSRQHGGVVSGPATCGAHGAAVAKPVFKEGEKNVSARAGLEPPEKATTYNGVAWETMKIPGKKEMHIFAIGDWGGLDGQLFGRANSMIQYRGGQTPGPHTMARFRGGGCTTPNMVDCFNGMYCAPACHYTPEVDRQAQQLVAQQFLKRARTSDPDYILNVGDNFYWGGVNTQCGHPMSSIDKVTVSQFNHIFEGIYYGPGMDGKPWFSVLGNHDWGGFQFNKAWDQQIAYTWASDRWRMPAPYWMQRVEYTDLGFSAEFFMLDSNAMDVKPMNADPEHNICGAMHNPAGATCGATGGPGDVRTCFKWMWDLWREEQAWLEQKLADSTADWQVAVTHFNCGHQAQWYKKLHQQLGLDLLVTGHTHLQAMFHNDRQLGGLTCFITGGGGGITSEGDPDQHKSSQYGFYDLIIRKETLSIESINHRGETLLTVHLNSTSIPTTTTTTTTTTSATTTTTADTTDTGAI</sequence>
<dbReference type="PANTHER" id="PTHR10161">
    <property type="entry name" value="TARTRATE-RESISTANT ACID PHOSPHATASE TYPE 5"/>
    <property type="match status" value="1"/>
</dbReference>
<dbReference type="GO" id="GO:0016787">
    <property type="term" value="F:hydrolase activity"/>
    <property type="evidence" value="ECO:0007669"/>
    <property type="project" value="UniProtKB-KW"/>
</dbReference>
<evidence type="ECO:0000256" key="4">
    <source>
        <dbReference type="ARBA" id="ARBA00023157"/>
    </source>
</evidence>
<keyword evidence="2" id="KW-0677">Repeat</keyword>
<dbReference type="SMART" id="SM00223">
    <property type="entry name" value="APPLE"/>
    <property type="match status" value="1"/>
</dbReference>
<evidence type="ECO:0000313" key="9">
    <source>
        <dbReference type="Proteomes" id="UP000626109"/>
    </source>
</evidence>
<protein>
    <recommendedName>
        <fullName evidence="7">Apple domain-containing protein</fullName>
    </recommendedName>
</protein>
<dbReference type="SUPFAM" id="SSF57414">
    <property type="entry name" value="Hairpin loop containing domain-like"/>
    <property type="match status" value="1"/>
</dbReference>
<feature type="region of interest" description="Disordered" evidence="5">
    <location>
        <begin position="578"/>
        <end position="604"/>
    </location>
</feature>
<dbReference type="Pfam" id="PF00149">
    <property type="entry name" value="Metallophos"/>
    <property type="match status" value="1"/>
</dbReference>
<keyword evidence="3" id="KW-0378">Hydrolase</keyword>
<evidence type="ECO:0000256" key="3">
    <source>
        <dbReference type="ARBA" id="ARBA00022801"/>
    </source>
</evidence>
<comment type="caution">
    <text evidence="8">The sequence shown here is derived from an EMBL/GenBank/DDBJ whole genome shotgun (WGS) entry which is preliminary data.</text>
</comment>
<dbReference type="InterPro" id="IPR004843">
    <property type="entry name" value="Calcineurin-like_PHP"/>
</dbReference>
<dbReference type="InterPro" id="IPR051558">
    <property type="entry name" value="Metallophosphoesterase_PAP"/>
</dbReference>
<evidence type="ECO:0000256" key="2">
    <source>
        <dbReference type="ARBA" id="ARBA00022737"/>
    </source>
</evidence>
<feature type="chain" id="PRO_5032317590" description="Apple domain-containing protein" evidence="6">
    <location>
        <begin position="26"/>
        <end position="604"/>
    </location>
</feature>
<evidence type="ECO:0000256" key="1">
    <source>
        <dbReference type="ARBA" id="ARBA00022729"/>
    </source>
</evidence>
<dbReference type="GO" id="GO:0006508">
    <property type="term" value="P:proteolysis"/>
    <property type="evidence" value="ECO:0007669"/>
    <property type="project" value="InterPro"/>
</dbReference>
<dbReference type="Pfam" id="PF00024">
    <property type="entry name" value="PAN_1"/>
    <property type="match status" value="1"/>
</dbReference>
<feature type="signal peptide" evidence="6">
    <location>
        <begin position="1"/>
        <end position="25"/>
    </location>
</feature>
<dbReference type="GO" id="GO:0005576">
    <property type="term" value="C:extracellular region"/>
    <property type="evidence" value="ECO:0007669"/>
    <property type="project" value="InterPro"/>
</dbReference>
<dbReference type="PANTHER" id="PTHR10161:SF14">
    <property type="entry name" value="TARTRATE-RESISTANT ACID PHOSPHATASE TYPE 5"/>
    <property type="match status" value="1"/>
</dbReference>
<evidence type="ECO:0000259" key="7">
    <source>
        <dbReference type="SMART" id="SM00223"/>
    </source>
</evidence>
<keyword evidence="1 6" id="KW-0732">Signal</keyword>
<dbReference type="EMBL" id="CAJNNW010007131">
    <property type="protein sequence ID" value="CAE8648952.1"/>
    <property type="molecule type" value="Genomic_DNA"/>
</dbReference>
<keyword evidence="4" id="KW-1015">Disulfide bond</keyword>
<dbReference type="InterPro" id="IPR000177">
    <property type="entry name" value="Apple"/>
</dbReference>
<dbReference type="InterPro" id="IPR003609">
    <property type="entry name" value="Pan_app"/>
</dbReference>
<dbReference type="SUPFAM" id="SSF56300">
    <property type="entry name" value="Metallo-dependent phosphatases"/>
    <property type="match status" value="1"/>
</dbReference>
<reference evidence="8" key="1">
    <citation type="submission" date="2021-02" db="EMBL/GenBank/DDBJ databases">
        <authorList>
            <person name="Dougan E. K."/>
            <person name="Rhodes N."/>
            <person name="Thang M."/>
            <person name="Chan C."/>
        </authorList>
    </citation>
    <scope>NUCLEOTIDE SEQUENCE</scope>
</reference>
<name>A0A813IF49_POLGL</name>
<dbReference type="InterPro" id="IPR029052">
    <property type="entry name" value="Metallo-depent_PP-like"/>
</dbReference>